<organism evidence="2 3">
    <name type="scientific">Corynebacterium amycolatum</name>
    <dbReference type="NCBI Taxonomy" id="43765"/>
    <lineage>
        <taxon>Bacteria</taxon>
        <taxon>Bacillati</taxon>
        <taxon>Actinomycetota</taxon>
        <taxon>Actinomycetes</taxon>
        <taxon>Mycobacteriales</taxon>
        <taxon>Corynebacteriaceae</taxon>
        <taxon>Corynebacterium</taxon>
    </lineage>
</organism>
<reference evidence="2" key="2">
    <citation type="submission" date="2024-05" db="EMBL/GenBank/DDBJ databases">
        <authorList>
            <person name="Wolfe A."/>
        </authorList>
    </citation>
    <scope>NUCLEOTIDE SEQUENCE</scope>
    <source>
        <strain evidence="2">UMB1064</strain>
    </source>
</reference>
<name>A0AAW9SYM4_CORAY</name>
<dbReference type="CDD" id="cd07716">
    <property type="entry name" value="RNaseZ_short-form-like_MBL-fold"/>
    <property type="match status" value="1"/>
</dbReference>
<dbReference type="PANTHER" id="PTHR46018">
    <property type="entry name" value="ZINC PHOSPHODIESTERASE ELAC PROTEIN 1"/>
    <property type="match status" value="1"/>
</dbReference>
<feature type="domain" description="Metallo-beta-lactamase" evidence="1">
    <location>
        <begin position="18"/>
        <end position="209"/>
    </location>
</feature>
<accession>A0AAW9SYM4</accession>
<dbReference type="EMBL" id="JASOOY020000020">
    <property type="protein sequence ID" value="MEO3717101.1"/>
    <property type="molecule type" value="Genomic_DNA"/>
</dbReference>
<dbReference type="SMART" id="SM00849">
    <property type="entry name" value="Lactamase_B"/>
    <property type="match status" value="1"/>
</dbReference>
<dbReference type="AlphaFoldDB" id="A0AAW9SYM4"/>
<reference evidence="2" key="1">
    <citation type="submission" date="2023-05" db="EMBL/GenBank/DDBJ databases">
        <authorList>
            <person name="Du J."/>
        </authorList>
    </citation>
    <scope>NUCLEOTIDE SEQUENCE</scope>
    <source>
        <strain evidence="2">UMB1064</strain>
    </source>
</reference>
<evidence type="ECO:0000259" key="1">
    <source>
        <dbReference type="SMART" id="SM00849"/>
    </source>
</evidence>
<dbReference type="SUPFAM" id="SSF56281">
    <property type="entry name" value="Metallo-hydrolase/oxidoreductase"/>
    <property type="match status" value="1"/>
</dbReference>
<evidence type="ECO:0000313" key="2">
    <source>
        <dbReference type="EMBL" id="MEO3717101.1"/>
    </source>
</evidence>
<dbReference type="RefSeq" id="WP_049182001.1">
    <property type="nucleotide sequence ID" value="NZ_CP175784.1"/>
</dbReference>
<dbReference type="InterPro" id="IPR036866">
    <property type="entry name" value="RibonucZ/Hydroxyglut_hydro"/>
</dbReference>
<sequence>MRLKVLGCTGSMGGPSAPASGYLIELDNGRTFVIDLGPGVLAELQKISDPAACDLLLTHVHPDHTADIPGLLVWRRFHPTAPASSRNLLVGPGDIHDRIGTMCKALGSEEDANLEDTFDQVVSSPGEPLLVGGGEADGGAVVTPYNMVHPVPAVGYRIEADGLTIAYTGDTAWTDELVELARNADIFICEATWCSNEEGTPPDMHLTGYEAGKAATLAGVKKLVLTHIPPYADGEEALGAAKSTFAGDVELAYLGMELGG</sequence>
<proteinExistence type="predicted"/>
<evidence type="ECO:0000313" key="3">
    <source>
        <dbReference type="Proteomes" id="UP001223646"/>
    </source>
</evidence>
<dbReference type="InterPro" id="IPR001279">
    <property type="entry name" value="Metallo-B-lactamas"/>
</dbReference>
<dbReference type="Proteomes" id="UP001223646">
    <property type="component" value="Unassembled WGS sequence"/>
</dbReference>
<gene>
    <name evidence="2" type="ORF">QP460_005800</name>
</gene>
<protein>
    <submittedName>
        <fullName evidence="2">MBL fold metallo-hydrolase</fullName>
    </submittedName>
</protein>
<dbReference type="GO" id="GO:0042781">
    <property type="term" value="F:3'-tRNA processing endoribonuclease activity"/>
    <property type="evidence" value="ECO:0007669"/>
    <property type="project" value="TreeGrafter"/>
</dbReference>
<dbReference type="Pfam" id="PF12706">
    <property type="entry name" value="Lactamase_B_2"/>
    <property type="match status" value="1"/>
</dbReference>
<comment type="caution">
    <text evidence="2">The sequence shown here is derived from an EMBL/GenBank/DDBJ whole genome shotgun (WGS) entry which is preliminary data.</text>
</comment>
<dbReference type="PANTHER" id="PTHR46018:SF4">
    <property type="entry name" value="METALLO-HYDROLASE YHFI-RELATED"/>
    <property type="match status" value="1"/>
</dbReference>
<dbReference type="Gene3D" id="3.60.15.10">
    <property type="entry name" value="Ribonuclease Z/Hydroxyacylglutathione hydrolase-like"/>
    <property type="match status" value="1"/>
</dbReference>